<evidence type="ECO:0000256" key="3">
    <source>
        <dbReference type="ARBA" id="ARBA00022705"/>
    </source>
</evidence>
<keyword evidence="9 16" id="KW-0067">ATP-binding</keyword>
<keyword evidence="2 16" id="KW-0639">Primosome</keyword>
<keyword evidence="5 16" id="KW-0547">Nucleotide-binding</keyword>
<dbReference type="InterPro" id="IPR016136">
    <property type="entry name" value="DNA_helicase_N/primase_C"/>
</dbReference>
<feature type="domain" description="SF4 helicase" evidence="17">
    <location>
        <begin position="528"/>
        <end position="588"/>
    </location>
</feature>
<dbReference type="SUPFAM" id="SSF52540">
    <property type="entry name" value="P-loop containing nucleoside triphosphate hydrolases"/>
    <property type="match status" value="1"/>
</dbReference>
<dbReference type="EC" id="5.6.2.3" evidence="15 16"/>
<keyword evidence="19" id="KW-1185">Reference proteome</keyword>
<dbReference type="InterPro" id="IPR003586">
    <property type="entry name" value="Hint_dom_C"/>
</dbReference>
<dbReference type="InterPro" id="IPR003593">
    <property type="entry name" value="AAA+_ATPase"/>
</dbReference>
<dbReference type="FunFam" id="1.10.860.10:FF:000001">
    <property type="entry name" value="Replicative DNA helicase"/>
    <property type="match status" value="1"/>
</dbReference>
<protein>
    <recommendedName>
        <fullName evidence="15 16">Replicative DNA helicase</fullName>
        <ecNumber evidence="15 16">5.6.2.3</ecNumber>
    </recommendedName>
</protein>
<dbReference type="SMART" id="SM00382">
    <property type="entry name" value="AAA"/>
    <property type="match status" value="1"/>
</dbReference>
<dbReference type="Proteomes" id="UP000050277">
    <property type="component" value="Unassembled WGS sequence"/>
</dbReference>
<dbReference type="SMART" id="SM00306">
    <property type="entry name" value="HintN"/>
    <property type="match status" value="1"/>
</dbReference>
<evidence type="ECO:0000256" key="12">
    <source>
        <dbReference type="ARBA" id="ARBA00023235"/>
    </source>
</evidence>
<dbReference type="SUPFAM" id="SSF51294">
    <property type="entry name" value="Hedgehog/intein (Hint) domain"/>
    <property type="match status" value="1"/>
</dbReference>
<comment type="caution">
    <text evidence="18">The sequence shown here is derived from an EMBL/GenBank/DDBJ whole genome shotgun (WGS) entry which is preliminary data.</text>
</comment>
<evidence type="ECO:0000256" key="6">
    <source>
        <dbReference type="ARBA" id="ARBA00022801"/>
    </source>
</evidence>
<dbReference type="Pfam" id="PF00772">
    <property type="entry name" value="DnaB"/>
    <property type="match status" value="1"/>
</dbReference>
<dbReference type="CDD" id="cd00081">
    <property type="entry name" value="Hint"/>
    <property type="match status" value="1"/>
</dbReference>
<evidence type="ECO:0000256" key="9">
    <source>
        <dbReference type="ARBA" id="ARBA00022840"/>
    </source>
</evidence>
<dbReference type="InterPro" id="IPR027417">
    <property type="entry name" value="P-loop_NTPase"/>
</dbReference>
<dbReference type="GO" id="GO:0005524">
    <property type="term" value="F:ATP binding"/>
    <property type="evidence" value="ECO:0007669"/>
    <property type="project" value="UniProtKB-UniRule"/>
</dbReference>
<dbReference type="SUPFAM" id="SSF48024">
    <property type="entry name" value="N-terminal domain of DnaB helicase"/>
    <property type="match status" value="1"/>
</dbReference>
<comment type="function">
    <text evidence="13 16">The intein is an endonuclease.</text>
</comment>
<dbReference type="InterPro" id="IPR036185">
    <property type="entry name" value="DNA_heli_DnaB-like_N_sf"/>
</dbReference>
<keyword evidence="8" id="KW-0068">Autocatalytic cleavage</keyword>
<proteinExistence type="inferred from homology"/>
<dbReference type="PANTHER" id="PTHR30153:SF2">
    <property type="entry name" value="REPLICATIVE DNA HELICASE"/>
    <property type="match status" value="1"/>
</dbReference>
<comment type="function">
    <text evidence="16">The main replicative DNA helicase, it participates in initiation and elongation during chromosome replication. Travels ahead of the DNA replisome, separating dsDNA into templates for DNA synthesis. A processive ATP-dependent 5'-3' DNA helicase it has DNA-dependent ATPase activity.</text>
</comment>
<keyword evidence="6 16" id="KW-0378">Hydrolase</keyword>
<keyword evidence="11 16" id="KW-0238">DNA-binding</keyword>
<dbReference type="Gene3D" id="3.40.50.300">
    <property type="entry name" value="P-loop containing nucleotide triphosphate hydrolases"/>
    <property type="match status" value="2"/>
</dbReference>
<dbReference type="InterPro" id="IPR030934">
    <property type="entry name" value="Intein_C"/>
</dbReference>
<dbReference type="Gene3D" id="1.10.860.10">
    <property type="entry name" value="DNAb Helicase, Chain A"/>
    <property type="match status" value="1"/>
</dbReference>
<comment type="catalytic activity">
    <reaction evidence="14 16">
        <text>ATP + H2O = ADP + phosphate + H(+)</text>
        <dbReference type="Rhea" id="RHEA:13065"/>
        <dbReference type="ChEBI" id="CHEBI:15377"/>
        <dbReference type="ChEBI" id="CHEBI:15378"/>
        <dbReference type="ChEBI" id="CHEBI:30616"/>
        <dbReference type="ChEBI" id="CHEBI:43474"/>
        <dbReference type="ChEBI" id="CHEBI:456216"/>
        <dbReference type="EC" id="5.6.2.3"/>
    </reaction>
</comment>
<evidence type="ECO:0000313" key="19">
    <source>
        <dbReference type="Proteomes" id="UP000050277"/>
    </source>
</evidence>
<dbReference type="GO" id="GO:1990077">
    <property type="term" value="C:primosome complex"/>
    <property type="evidence" value="ECO:0007669"/>
    <property type="project" value="UniProtKB-UniRule"/>
</dbReference>
<dbReference type="OrthoDB" id="9773982at2"/>
<dbReference type="InterPro" id="IPR007692">
    <property type="entry name" value="DNA_helicase_DnaB"/>
</dbReference>
<dbReference type="Gene3D" id="2.170.16.10">
    <property type="entry name" value="Hedgehog/Intein (Hint) domain"/>
    <property type="match status" value="1"/>
</dbReference>
<dbReference type="PANTHER" id="PTHR30153">
    <property type="entry name" value="REPLICATIVE DNA HELICASE DNAB"/>
    <property type="match status" value="1"/>
</dbReference>
<evidence type="ECO:0000256" key="4">
    <source>
        <dbReference type="ARBA" id="ARBA00022737"/>
    </source>
</evidence>
<dbReference type="STRING" id="70996.SE18_13025"/>
<evidence type="ECO:0000256" key="15">
    <source>
        <dbReference type="NCBIfam" id="TIGR00665"/>
    </source>
</evidence>
<dbReference type="GO" id="GO:0006269">
    <property type="term" value="P:DNA replication, synthesis of primer"/>
    <property type="evidence" value="ECO:0007669"/>
    <property type="project" value="UniProtKB-UniRule"/>
</dbReference>
<keyword evidence="10" id="KW-0651">Protein splicing</keyword>
<dbReference type="InterPro" id="IPR006141">
    <property type="entry name" value="Intein_N"/>
</dbReference>
<evidence type="ECO:0000256" key="11">
    <source>
        <dbReference type="ARBA" id="ARBA00023125"/>
    </source>
</evidence>
<keyword evidence="12" id="KW-0413">Isomerase</keyword>
<comment type="similarity">
    <text evidence="1 16">Belongs to the helicase family. DnaB subfamily.</text>
</comment>
<keyword evidence="4" id="KW-0677">Repeat</keyword>
<evidence type="ECO:0000259" key="17">
    <source>
        <dbReference type="PROSITE" id="PS51199"/>
    </source>
</evidence>
<evidence type="ECO:0000256" key="13">
    <source>
        <dbReference type="ARBA" id="ARBA00044940"/>
    </source>
</evidence>
<dbReference type="GO" id="GO:0005829">
    <property type="term" value="C:cytosol"/>
    <property type="evidence" value="ECO:0007669"/>
    <property type="project" value="TreeGrafter"/>
</dbReference>
<dbReference type="InterPro" id="IPR006142">
    <property type="entry name" value="INTEIN"/>
</dbReference>
<dbReference type="NCBIfam" id="TIGR00665">
    <property type="entry name" value="DnaB"/>
    <property type="match status" value="1"/>
</dbReference>
<evidence type="ECO:0000256" key="5">
    <source>
        <dbReference type="ARBA" id="ARBA00022741"/>
    </source>
</evidence>
<dbReference type="InterPro" id="IPR036844">
    <property type="entry name" value="Hint_dom_sf"/>
</dbReference>
<evidence type="ECO:0000256" key="14">
    <source>
        <dbReference type="ARBA" id="ARBA00048954"/>
    </source>
</evidence>
<dbReference type="InterPro" id="IPR003587">
    <property type="entry name" value="Hint_dom_N"/>
</dbReference>
<evidence type="ECO:0000256" key="16">
    <source>
        <dbReference type="RuleBase" id="RU362085"/>
    </source>
</evidence>
<dbReference type="Pfam" id="PF03796">
    <property type="entry name" value="DnaB_C"/>
    <property type="match status" value="1"/>
</dbReference>
<dbReference type="PRINTS" id="PR00379">
    <property type="entry name" value="INTEIN"/>
</dbReference>
<dbReference type="GO" id="GO:0003677">
    <property type="term" value="F:DNA binding"/>
    <property type="evidence" value="ECO:0007669"/>
    <property type="project" value="UniProtKB-UniRule"/>
</dbReference>
<dbReference type="NCBIfam" id="TIGR01445">
    <property type="entry name" value="intein_Nterm"/>
    <property type="match status" value="1"/>
</dbReference>
<dbReference type="PROSITE" id="PS50818">
    <property type="entry name" value="INTEIN_C_TER"/>
    <property type="match status" value="1"/>
</dbReference>
<dbReference type="RefSeq" id="WP_054534898.1">
    <property type="nucleotide sequence ID" value="NZ_LGKP01000022.1"/>
</dbReference>
<dbReference type="GO" id="GO:0016887">
    <property type="term" value="F:ATP hydrolysis activity"/>
    <property type="evidence" value="ECO:0007669"/>
    <property type="project" value="RHEA"/>
</dbReference>
<feature type="domain" description="SF4 helicase" evidence="17">
    <location>
        <begin position="174"/>
        <end position="379"/>
    </location>
</feature>
<dbReference type="PROSITE" id="PS50817">
    <property type="entry name" value="INTEIN_N_TER"/>
    <property type="match status" value="1"/>
</dbReference>
<dbReference type="Pfam" id="PF14890">
    <property type="entry name" value="Intein_splicing"/>
    <property type="match status" value="1"/>
</dbReference>
<evidence type="ECO:0000256" key="1">
    <source>
        <dbReference type="ARBA" id="ARBA00008428"/>
    </source>
</evidence>
<organism evidence="18 19">
    <name type="scientific">Herpetosiphon geysericola</name>
    <dbReference type="NCBI Taxonomy" id="70996"/>
    <lineage>
        <taxon>Bacteria</taxon>
        <taxon>Bacillati</taxon>
        <taxon>Chloroflexota</taxon>
        <taxon>Chloroflexia</taxon>
        <taxon>Herpetosiphonales</taxon>
        <taxon>Herpetosiphonaceae</taxon>
        <taxon>Herpetosiphon</taxon>
    </lineage>
</organism>
<dbReference type="GO" id="GO:0016539">
    <property type="term" value="P:intein-mediated protein splicing"/>
    <property type="evidence" value="ECO:0007669"/>
    <property type="project" value="InterPro"/>
</dbReference>
<sequence length="593" mass="65922">MDKSLPADINAERATLGSILLDRDAIIPVAPWLASDYFYLEKHGLIFNAQVACYNRRVPPDLVNVTDELRRKDELEAVGGVPYLLELSNSVPTSVHVEYYARIVERTALLRRLIIAGGKIAALGYDETQELEAALDQAESELFAVSQRRTTDGFIHIGAVVDSFFDQISQMQERGGEVVGLKTGFNDFDKLTGGLQRSDLLILAARPATGKTSLALNIAYNAAKESEACVAIFSLEMSRDQLMQRILATETGVDMQKLRTGQIRDSDLQLLTEALGKLSTMSIYIDDSPGASIMDVRSKCRRLQAEAGIDLIIIDYLQLMQGGGKRDGNRVQEISEISRGLKALAREINVPVIALSQLSRAVESRTTHVPMLSDLRESGCLTGDTQIYLPDQGHYVRIDQLVGQQGFNVLALNQATWKLESRPVTNAFTTGTKPVFKLHTKLGRSIRATANHKFLTIDGWKRLDELNHASQIAIPQELALELGSNNLQATIEWETILSIEPDGVEPVYDLTVDTLHNFVANNIIVHNSIEQDADIVMFIYREELYDPETDKKGIAEIHLAKHRNGPTGIVPLRFFRSTTKFANLETYRQPEGY</sequence>
<dbReference type="InterPro" id="IPR007693">
    <property type="entry name" value="DNA_helicase_DnaB-like_N"/>
</dbReference>
<evidence type="ECO:0000256" key="8">
    <source>
        <dbReference type="ARBA" id="ARBA00022813"/>
    </source>
</evidence>
<dbReference type="CDD" id="cd00984">
    <property type="entry name" value="DnaB_C"/>
    <property type="match status" value="1"/>
</dbReference>
<gene>
    <name evidence="18" type="ORF">SE18_13025</name>
</gene>
<dbReference type="EMBL" id="LGKP01000022">
    <property type="protein sequence ID" value="KPL85846.1"/>
    <property type="molecule type" value="Genomic_DNA"/>
</dbReference>
<dbReference type="PATRIC" id="fig|70996.4.peg.3223"/>
<dbReference type="AlphaFoldDB" id="A0A0P6Y0A6"/>
<evidence type="ECO:0000256" key="2">
    <source>
        <dbReference type="ARBA" id="ARBA00022515"/>
    </source>
</evidence>
<accession>A0A0P6Y0A6</accession>
<evidence type="ECO:0000256" key="10">
    <source>
        <dbReference type="ARBA" id="ARBA00023000"/>
    </source>
</evidence>
<dbReference type="GO" id="GO:0043139">
    <property type="term" value="F:5'-3' DNA helicase activity"/>
    <property type="evidence" value="ECO:0007669"/>
    <property type="project" value="UniProtKB-EC"/>
</dbReference>
<dbReference type="SMART" id="SM00305">
    <property type="entry name" value="HintC"/>
    <property type="match status" value="1"/>
</dbReference>
<dbReference type="InterPro" id="IPR007694">
    <property type="entry name" value="DNA_helicase_DnaB-like_C"/>
</dbReference>
<dbReference type="PROSITE" id="PS51199">
    <property type="entry name" value="SF4_HELICASE"/>
    <property type="match status" value="2"/>
</dbReference>
<evidence type="ECO:0000313" key="18">
    <source>
        <dbReference type="EMBL" id="KPL85846.1"/>
    </source>
</evidence>
<reference evidence="18 19" key="1">
    <citation type="submission" date="2015-07" db="EMBL/GenBank/DDBJ databases">
        <title>Whole genome sequence of Herpetosiphon geysericola DSM 7119.</title>
        <authorList>
            <person name="Hemp J."/>
            <person name="Ward L.M."/>
            <person name="Pace L.A."/>
            <person name="Fischer W.W."/>
        </authorList>
    </citation>
    <scope>NUCLEOTIDE SEQUENCE [LARGE SCALE GENOMIC DNA]</scope>
    <source>
        <strain evidence="18 19">DSM 7119</strain>
    </source>
</reference>
<name>A0A0P6Y0A6_9CHLR</name>
<keyword evidence="7 16" id="KW-0347">Helicase</keyword>
<dbReference type="NCBIfam" id="TIGR01443">
    <property type="entry name" value="intein_Cterm"/>
    <property type="match status" value="1"/>
</dbReference>
<keyword evidence="3 16" id="KW-0235">DNA replication</keyword>
<evidence type="ECO:0000256" key="7">
    <source>
        <dbReference type="ARBA" id="ARBA00022806"/>
    </source>
</evidence>